<dbReference type="InterPro" id="IPR019165">
    <property type="entry name" value="Peptidase_M76_ATP23"/>
</dbReference>
<evidence type="ECO:0000256" key="7">
    <source>
        <dbReference type="ARBA" id="ARBA00023049"/>
    </source>
</evidence>
<keyword evidence="7 8" id="KW-0482">Metalloprotease</keyword>
<dbReference type="GO" id="GO:0034982">
    <property type="term" value="P:mitochondrial protein processing"/>
    <property type="evidence" value="ECO:0007669"/>
    <property type="project" value="TreeGrafter"/>
</dbReference>
<keyword evidence="8" id="KW-0472">Membrane</keyword>
<keyword evidence="8" id="KW-0496">Mitochondrion</keyword>
<dbReference type="GO" id="GO:0005743">
    <property type="term" value="C:mitochondrial inner membrane"/>
    <property type="evidence" value="ECO:0007669"/>
    <property type="project" value="UniProtKB-SubCell"/>
</dbReference>
<dbReference type="eggNOG" id="KOG3314">
    <property type="taxonomic scope" value="Eukaryota"/>
</dbReference>
<evidence type="ECO:0000256" key="6">
    <source>
        <dbReference type="ARBA" id="ARBA00022801"/>
    </source>
</evidence>
<dbReference type="PANTHER" id="PTHR21711">
    <property type="entry name" value="MITOCHONDRIAL INNER MEMBRANE PROTEASE"/>
    <property type="match status" value="1"/>
</dbReference>
<accession>J0LH24</accession>
<evidence type="ECO:0000313" key="10">
    <source>
        <dbReference type="Proteomes" id="UP000006514"/>
    </source>
</evidence>
<dbReference type="GO" id="GO:0046872">
    <property type="term" value="F:metal ion binding"/>
    <property type="evidence" value="ECO:0007669"/>
    <property type="project" value="UniProtKB-KW"/>
</dbReference>
<evidence type="ECO:0000256" key="5">
    <source>
        <dbReference type="ARBA" id="ARBA00022723"/>
    </source>
</evidence>
<comment type="similarity">
    <text evidence="2 8">Belongs to the peptidase M76 family.</text>
</comment>
<dbReference type="GO" id="GO:0004222">
    <property type="term" value="F:metalloendopeptidase activity"/>
    <property type="evidence" value="ECO:0007669"/>
    <property type="project" value="InterPro"/>
</dbReference>
<dbReference type="GO" id="GO:0033615">
    <property type="term" value="P:mitochondrial proton-transporting ATP synthase complex assembly"/>
    <property type="evidence" value="ECO:0007669"/>
    <property type="project" value="TreeGrafter"/>
</dbReference>
<proteinExistence type="inferred from homology"/>
<evidence type="ECO:0000313" key="9">
    <source>
        <dbReference type="EMBL" id="EJD37083.1"/>
    </source>
</evidence>
<comment type="subcellular location">
    <subcellularLocation>
        <location evidence="1 8">Mitochondrion inner membrane</location>
        <topology evidence="1 8">Peripheral membrane protein</topology>
        <orientation evidence="1 8">Intermembrane side</orientation>
    </subcellularLocation>
</comment>
<keyword evidence="4 8" id="KW-0645">Protease</keyword>
<reference evidence="10" key="1">
    <citation type="journal article" date="2012" name="Science">
        <title>The Paleozoic origin of enzymatic lignin decomposition reconstructed from 31 fungal genomes.</title>
        <authorList>
            <person name="Floudas D."/>
            <person name="Binder M."/>
            <person name="Riley R."/>
            <person name="Barry K."/>
            <person name="Blanchette R.A."/>
            <person name="Henrissat B."/>
            <person name="Martinez A.T."/>
            <person name="Otillar R."/>
            <person name="Spatafora J.W."/>
            <person name="Yadav J.S."/>
            <person name="Aerts A."/>
            <person name="Benoit I."/>
            <person name="Boyd A."/>
            <person name="Carlson A."/>
            <person name="Copeland A."/>
            <person name="Coutinho P.M."/>
            <person name="de Vries R.P."/>
            <person name="Ferreira P."/>
            <person name="Findley K."/>
            <person name="Foster B."/>
            <person name="Gaskell J."/>
            <person name="Glotzer D."/>
            <person name="Gorecki P."/>
            <person name="Heitman J."/>
            <person name="Hesse C."/>
            <person name="Hori C."/>
            <person name="Igarashi K."/>
            <person name="Jurgens J.A."/>
            <person name="Kallen N."/>
            <person name="Kersten P."/>
            <person name="Kohler A."/>
            <person name="Kuees U."/>
            <person name="Kumar T.K.A."/>
            <person name="Kuo A."/>
            <person name="LaButti K."/>
            <person name="Larrondo L.F."/>
            <person name="Lindquist E."/>
            <person name="Ling A."/>
            <person name="Lombard V."/>
            <person name="Lucas S."/>
            <person name="Lundell T."/>
            <person name="Martin R."/>
            <person name="McLaughlin D.J."/>
            <person name="Morgenstern I."/>
            <person name="Morin E."/>
            <person name="Murat C."/>
            <person name="Nagy L.G."/>
            <person name="Nolan M."/>
            <person name="Ohm R.A."/>
            <person name="Patyshakuliyeva A."/>
            <person name="Rokas A."/>
            <person name="Ruiz-Duenas F.J."/>
            <person name="Sabat G."/>
            <person name="Salamov A."/>
            <person name="Samejima M."/>
            <person name="Schmutz J."/>
            <person name="Slot J.C."/>
            <person name="St John F."/>
            <person name="Stenlid J."/>
            <person name="Sun H."/>
            <person name="Sun S."/>
            <person name="Syed K."/>
            <person name="Tsang A."/>
            <person name="Wiebenga A."/>
            <person name="Young D."/>
            <person name="Pisabarro A."/>
            <person name="Eastwood D.C."/>
            <person name="Martin F."/>
            <person name="Cullen D."/>
            <person name="Grigoriev I.V."/>
            <person name="Hibbett D.S."/>
        </authorList>
    </citation>
    <scope>NUCLEOTIDE SEQUENCE [LARGE SCALE GENOMIC DNA]</scope>
    <source>
        <strain evidence="10">TFB10046</strain>
    </source>
</reference>
<dbReference type="Pfam" id="PF09768">
    <property type="entry name" value="Peptidase_M76"/>
    <property type="match status" value="1"/>
</dbReference>
<evidence type="ECO:0000256" key="1">
    <source>
        <dbReference type="ARBA" id="ARBA00004137"/>
    </source>
</evidence>
<dbReference type="KEGG" id="adl:AURDEDRAFT_139909"/>
<protein>
    <recommendedName>
        <fullName evidence="3 8">Mitochondrial inner membrane protease ATP23</fullName>
        <ecNumber evidence="8">3.4.24.-</ecNumber>
    </recommendedName>
</protein>
<organism evidence="9 10">
    <name type="scientific">Auricularia subglabra (strain TFB-10046 / SS5)</name>
    <name type="common">White-rot fungus</name>
    <name type="synonym">Auricularia delicata (strain TFB10046)</name>
    <dbReference type="NCBI Taxonomy" id="717982"/>
    <lineage>
        <taxon>Eukaryota</taxon>
        <taxon>Fungi</taxon>
        <taxon>Dikarya</taxon>
        <taxon>Basidiomycota</taxon>
        <taxon>Agaricomycotina</taxon>
        <taxon>Agaricomycetes</taxon>
        <taxon>Auriculariales</taxon>
        <taxon>Auriculariaceae</taxon>
        <taxon>Auricularia</taxon>
    </lineage>
</organism>
<sequence length="220" mass="24459">MSASSSAPTPAFKRWRAHMDALLVSAPAEDAAPSAETLRAQNARCERWKKDLMHSSPVVAFLRKHLALTGCAVANPHVLCAPCDAQRAGGFGPPTGTILLCQNRFMSKKHMEDTLAHELIHMYDHCRFKMDWYNLRHVACSEIRAASLSGDCRFGRELTRGNLTITKQHQACVRRRALLSLRGHPSCPDDAAAERAINEVWESCFADTRPFDQKFVSGSL</sequence>
<gene>
    <name evidence="9" type="ORF">AURDEDRAFT_139909</name>
</gene>
<dbReference type="OMA" id="EAHQNCV"/>
<evidence type="ECO:0000256" key="2">
    <source>
        <dbReference type="ARBA" id="ARBA00009915"/>
    </source>
</evidence>
<evidence type="ECO:0000256" key="4">
    <source>
        <dbReference type="ARBA" id="ARBA00022670"/>
    </source>
</evidence>
<dbReference type="OrthoDB" id="285308at2759"/>
<keyword evidence="10" id="KW-1185">Reference proteome</keyword>
<comment type="function">
    <text evidence="8">Has a dual role in the assembly of mitochondrial ATPase.</text>
</comment>
<dbReference type="AlphaFoldDB" id="J0LH24"/>
<keyword evidence="6 8" id="KW-0378">Hydrolase</keyword>
<dbReference type="EC" id="3.4.24.-" evidence="8"/>
<evidence type="ECO:0000256" key="8">
    <source>
        <dbReference type="RuleBase" id="RU364057"/>
    </source>
</evidence>
<keyword evidence="5 8" id="KW-0479">Metal-binding</keyword>
<dbReference type="Proteomes" id="UP000006514">
    <property type="component" value="Unassembled WGS sequence"/>
</dbReference>
<keyword evidence="8" id="KW-0999">Mitochondrion inner membrane</keyword>
<dbReference type="InParanoid" id="J0LH24"/>
<dbReference type="FunCoup" id="J0LH24">
    <property type="interactions" value="42"/>
</dbReference>
<name>J0LH24_AURST</name>
<evidence type="ECO:0000256" key="3">
    <source>
        <dbReference type="ARBA" id="ARBA00014615"/>
    </source>
</evidence>
<dbReference type="PANTHER" id="PTHR21711:SF0">
    <property type="entry name" value="MITOCHONDRIAL INNER MEMBRANE PROTEASE ATP23 HOMOLOG"/>
    <property type="match status" value="1"/>
</dbReference>
<dbReference type="EMBL" id="JH687847">
    <property type="protein sequence ID" value="EJD37083.1"/>
    <property type="molecule type" value="Genomic_DNA"/>
</dbReference>